<evidence type="ECO:0000256" key="1">
    <source>
        <dbReference type="ARBA" id="ARBA00001974"/>
    </source>
</evidence>
<keyword evidence="6" id="KW-0560">Oxidoreductase</keyword>
<dbReference type="InterPro" id="IPR000172">
    <property type="entry name" value="GMC_OxRdtase_N"/>
</dbReference>
<feature type="active site" description="Proton donor" evidence="8">
    <location>
        <position position="536"/>
    </location>
</feature>
<dbReference type="Pfam" id="PF00732">
    <property type="entry name" value="GMC_oxred_N"/>
    <property type="match status" value="1"/>
</dbReference>
<evidence type="ECO:0000259" key="13">
    <source>
        <dbReference type="PROSITE" id="PS00624"/>
    </source>
</evidence>
<dbReference type="EMBL" id="JARKIF010000003">
    <property type="protein sequence ID" value="KAJ7644922.1"/>
    <property type="molecule type" value="Genomic_DNA"/>
</dbReference>
<evidence type="ECO:0000313" key="15">
    <source>
        <dbReference type="Proteomes" id="UP001221142"/>
    </source>
</evidence>
<evidence type="ECO:0000256" key="11">
    <source>
        <dbReference type="SAM" id="SignalP"/>
    </source>
</evidence>
<feature type="domain" description="Glucose-methanol-choline oxidoreductase N-terminal" evidence="12">
    <location>
        <begin position="117"/>
        <end position="140"/>
    </location>
</feature>
<keyword evidence="3 10" id="KW-0285">Flavoprotein</keyword>
<evidence type="ECO:0000256" key="9">
    <source>
        <dbReference type="PIRSR" id="PIRSR000137-2"/>
    </source>
</evidence>
<feature type="binding site" evidence="9">
    <location>
        <position position="268"/>
    </location>
    <ligand>
        <name>FAD</name>
        <dbReference type="ChEBI" id="CHEBI:57692"/>
    </ligand>
</feature>
<dbReference type="PANTHER" id="PTHR11552">
    <property type="entry name" value="GLUCOSE-METHANOL-CHOLINE GMC OXIDOREDUCTASE"/>
    <property type="match status" value="1"/>
</dbReference>
<organism evidence="14 15">
    <name type="scientific">Roridomyces roridus</name>
    <dbReference type="NCBI Taxonomy" id="1738132"/>
    <lineage>
        <taxon>Eukaryota</taxon>
        <taxon>Fungi</taxon>
        <taxon>Dikarya</taxon>
        <taxon>Basidiomycota</taxon>
        <taxon>Agaricomycotina</taxon>
        <taxon>Agaricomycetes</taxon>
        <taxon>Agaricomycetidae</taxon>
        <taxon>Agaricales</taxon>
        <taxon>Marasmiineae</taxon>
        <taxon>Mycenaceae</taxon>
        <taxon>Roridomyces</taxon>
    </lineage>
</organism>
<feature type="chain" id="PRO_5042154168" evidence="11">
    <location>
        <begin position="25"/>
        <end position="594"/>
    </location>
</feature>
<keyword evidence="5 9" id="KW-0274">FAD</keyword>
<evidence type="ECO:0000259" key="12">
    <source>
        <dbReference type="PROSITE" id="PS00623"/>
    </source>
</evidence>
<comment type="similarity">
    <text evidence="2 10">Belongs to the GMC oxidoreductase family.</text>
</comment>
<dbReference type="InterPro" id="IPR036188">
    <property type="entry name" value="FAD/NAD-bd_sf"/>
</dbReference>
<evidence type="ECO:0000256" key="3">
    <source>
        <dbReference type="ARBA" id="ARBA00022630"/>
    </source>
</evidence>
<evidence type="ECO:0000256" key="10">
    <source>
        <dbReference type="RuleBase" id="RU003968"/>
    </source>
</evidence>
<feature type="signal peptide" evidence="11">
    <location>
        <begin position="1"/>
        <end position="24"/>
    </location>
</feature>
<evidence type="ECO:0000256" key="6">
    <source>
        <dbReference type="ARBA" id="ARBA00023002"/>
    </source>
</evidence>
<dbReference type="InterPro" id="IPR012132">
    <property type="entry name" value="GMC_OxRdtase"/>
</dbReference>
<dbReference type="SUPFAM" id="SSF54373">
    <property type="entry name" value="FAD-linked reductases, C-terminal domain"/>
    <property type="match status" value="1"/>
</dbReference>
<dbReference type="Proteomes" id="UP001221142">
    <property type="component" value="Unassembled WGS sequence"/>
</dbReference>
<keyword evidence="4 11" id="KW-0732">Signal</keyword>
<dbReference type="GO" id="GO:0016614">
    <property type="term" value="F:oxidoreductase activity, acting on CH-OH group of donors"/>
    <property type="evidence" value="ECO:0007669"/>
    <property type="project" value="InterPro"/>
</dbReference>
<dbReference type="Gene3D" id="3.50.50.60">
    <property type="entry name" value="FAD/NAD(P)-binding domain"/>
    <property type="match status" value="1"/>
</dbReference>
<dbReference type="GO" id="GO:0050660">
    <property type="term" value="F:flavin adenine dinucleotide binding"/>
    <property type="evidence" value="ECO:0007669"/>
    <property type="project" value="InterPro"/>
</dbReference>
<keyword evidence="7" id="KW-0325">Glycoprotein</keyword>
<dbReference type="PIRSF" id="PIRSF000137">
    <property type="entry name" value="Alcohol_oxidase"/>
    <property type="match status" value="1"/>
</dbReference>
<keyword evidence="15" id="KW-1185">Reference proteome</keyword>
<dbReference type="PROSITE" id="PS00624">
    <property type="entry name" value="GMC_OXRED_2"/>
    <property type="match status" value="1"/>
</dbReference>
<sequence length="594" mass="64409">MAFPARSLRILACLAFSLAAAVTAKQYSNVADLPQSTYDFVIVGGGNAGLVVANRLTENRAWSVLVIEAGPSNLGILDEEVPALAGTLFAPDSPYTWKYTVVPQENADNRQPGIPRGKMLGGSTAINEMWYTRGSAEDFDRFAAATGDKGWSWDEMLPYFLKNEKWTEPADKHNTTGQYNPAAHGKTGITAVSLPGYAWPIFDLVTETAASMPDEFPFVLDYNAGKPIGLGWTQTTINGGFRDSSARSYLAEQYISRPNLHVLVTAQVSRVLPASKGSTHFTKVEFSQDFKTLHTVTATKEIVLSAGSIATPQILLQSGIGNSTTLKRIGITPLVDLPAVGQNMTEQPLLSNSWFANTTQSYESFNLNATQMEIDLALWNKTHTGPLVSTSGAQVAFLRVPENSSILSTFADPAAGPNTPHIELEFTYPSCRCLACKPSVPINRHHRCSDLILGGSVTLNETDPSPWNLPVIDTGLFREEFDFQTMVYAVKQIFKFFAAPVWDGYLLQPLDALVPALQSDAGLEAYIRGNVINNQHPVGTSGMSPKGASWGKVTGIRVIDASVLPYVTSGHTMAPTYAFAERGADLVKATWAHH</sequence>
<gene>
    <name evidence="14" type="ORF">FB45DRAFT_1116888</name>
</gene>
<dbReference type="SUPFAM" id="SSF51905">
    <property type="entry name" value="FAD/NAD(P)-binding domain"/>
    <property type="match status" value="1"/>
</dbReference>
<name>A0AAD7CCF1_9AGAR</name>
<evidence type="ECO:0000256" key="2">
    <source>
        <dbReference type="ARBA" id="ARBA00010790"/>
    </source>
</evidence>
<evidence type="ECO:0000256" key="5">
    <source>
        <dbReference type="ARBA" id="ARBA00022827"/>
    </source>
</evidence>
<proteinExistence type="inferred from homology"/>
<comment type="cofactor">
    <cofactor evidence="1 9">
        <name>FAD</name>
        <dbReference type="ChEBI" id="CHEBI:57692"/>
    </cofactor>
</comment>
<feature type="domain" description="Glucose-methanol-choline oxidoreductase N-terminal" evidence="13">
    <location>
        <begin position="307"/>
        <end position="321"/>
    </location>
</feature>
<evidence type="ECO:0000256" key="4">
    <source>
        <dbReference type="ARBA" id="ARBA00022729"/>
    </source>
</evidence>
<evidence type="ECO:0000256" key="7">
    <source>
        <dbReference type="ARBA" id="ARBA00023180"/>
    </source>
</evidence>
<feature type="active site" description="Proton acceptor" evidence="8">
    <location>
        <position position="571"/>
    </location>
</feature>
<dbReference type="Gene3D" id="3.30.560.10">
    <property type="entry name" value="Glucose Oxidase, domain 3"/>
    <property type="match status" value="1"/>
</dbReference>
<reference evidence="14" key="1">
    <citation type="submission" date="2023-03" db="EMBL/GenBank/DDBJ databases">
        <title>Massive genome expansion in bonnet fungi (Mycena s.s.) driven by repeated elements and novel gene families across ecological guilds.</title>
        <authorList>
            <consortium name="Lawrence Berkeley National Laboratory"/>
            <person name="Harder C.B."/>
            <person name="Miyauchi S."/>
            <person name="Viragh M."/>
            <person name="Kuo A."/>
            <person name="Thoen E."/>
            <person name="Andreopoulos B."/>
            <person name="Lu D."/>
            <person name="Skrede I."/>
            <person name="Drula E."/>
            <person name="Henrissat B."/>
            <person name="Morin E."/>
            <person name="Kohler A."/>
            <person name="Barry K."/>
            <person name="LaButti K."/>
            <person name="Morin E."/>
            <person name="Salamov A."/>
            <person name="Lipzen A."/>
            <person name="Mereny Z."/>
            <person name="Hegedus B."/>
            <person name="Baldrian P."/>
            <person name="Stursova M."/>
            <person name="Weitz H."/>
            <person name="Taylor A."/>
            <person name="Grigoriev I.V."/>
            <person name="Nagy L.G."/>
            <person name="Martin F."/>
            <person name="Kauserud H."/>
        </authorList>
    </citation>
    <scope>NUCLEOTIDE SEQUENCE</scope>
    <source>
        <strain evidence="14">9284</strain>
    </source>
</reference>
<dbReference type="PROSITE" id="PS00623">
    <property type="entry name" value="GMC_OXRED_1"/>
    <property type="match status" value="1"/>
</dbReference>
<dbReference type="AlphaFoldDB" id="A0AAD7CCF1"/>
<protein>
    <submittedName>
        <fullName evidence="14">Aryl-alcohol-oxidase from pleurotus Eryingii</fullName>
    </submittedName>
</protein>
<accession>A0AAD7CCF1</accession>
<evidence type="ECO:0000256" key="8">
    <source>
        <dbReference type="PIRSR" id="PIRSR000137-1"/>
    </source>
</evidence>
<dbReference type="PANTHER" id="PTHR11552:SF201">
    <property type="entry name" value="GLUCOSE-METHANOL-CHOLINE OXIDOREDUCTASE N-TERMINAL DOMAIN-CONTAINING PROTEIN"/>
    <property type="match status" value="1"/>
</dbReference>
<comment type="caution">
    <text evidence="14">The sequence shown here is derived from an EMBL/GenBank/DDBJ whole genome shotgun (WGS) entry which is preliminary data.</text>
</comment>
<evidence type="ECO:0000313" key="14">
    <source>
        <dbReference type="EMBL" id="KAJ7644922.1"/>
    </source>
</evidence>
<dbReference type="Pfam" id="PF05199">
    <property type="entry name" value="GMC_oxred_C"/>
    <property type="match status" value="1"/>
</dbReference>
<dbReference type="InterPro" id="IPR007867">
    <property type="entry name" value="GMC_OxRtase_C"/>
</dbReference>